<evidence type="ECO:0000256" key="2">
    <source>
        <dbReference type="ARBA" id="ARBA00009695"/>
    </source>
</evidence>
<dbReference type="RefSeq" id="WP_160624564.1">
    <property type="nucleotide sequence ID" value="NZ_WUUQ01000001.1"/>
</dbReference>
<feature type="domain" description="Glycosyltransferase subfamily 4-like N-terminal" evidence="7">
    <location>
        <begin position="14"/>
        <end position="187"/>
    </location>
</feature>
<dbReference type="InterPro" id="IPR028098">
    <property type="entry name" value="Glyco_trans_4-like_N"/>
</dbReference>
<evidence type="ECO:0000256" key="3">
    <source>
        <dbReference type="ARBA" id="ARBA00018111"/>
    </source>
</evidence>
<dbReference type="GO" id="GO:0016757">
    <property type="term" value="F:glycosyltransferase activity"/>
    <property type="evidence" value="ECO:0007669"/>
    <property type="project" value="InterPro"/>
</dbReference>
<dbReference type="Gene3D" id="1.10.10.10">
    <property type="entry name" value="Winged helix-like DNA-binding domain superfamily/Winged helix DNA-binding domain"/>
    <property type="match status" value="4"/>
</dbReference>
<evidence type="ECO:0000256" key="5">
    <source>
        <dbReference type="HAMAP-Rule" id="MF_01114"/>
    </source>
</evidence>
<protein>
    <recommendedName>
        <fullName evidence="3 5">Regulatory protein RecX</fullName>
    </recommendedName>
</protein>
<keyword evidence="9" id="KW-1185">Reference proteome</keyword>
<comment type="similarity">
    <text evidence="2 5">Belongs to the RecX family.</text>
</comment>
<dbReference type="CDD" id="cd03817">
    <property type="entry name" value="GT4_UGDG-like"/>
    <property type="match status" value="1"/>
</dbReference>
<dbReference type="AlphaFoldDB" id="A0A6N8U747"/>
<keyword evidence="8" id="KW-0808">Transferase</keyword>
<comment type="function">
    <text evidence="5">Modulates RecA activity.</text>
</comment>
<evidence type="ECO:0000256" key="1">
    <source>
        <dbReference type="ARBA" id="ARBA00004496"/>
    </source>
</evidence>
<dbReference type="HAMAP" id="MF_01114">
    <property type="entry name" value="RecX"/>
    <property type="match status" value="1"/>
</dbReference>
<dbReference type="Pfam" id="PF00534">
    <property type="entry name" value="Glycos_transf_1"/>
    <property type="match status" value="1"/>
</dbReference>
<dbReference type="Proteomes" id="UP000434036">
    <property type="component" value="Unassembled WGS sequence"/>
</dbReference>
<evidence type="ECO:0000259" key="6">
    <source>
        <dbReference type="Pfam" id="PF00534"/>
    </source>
</evidence>
<keyword evidence="4 5" id="KW-0963">Cytoplasm</keyword>
<reference evidence="8 9" key="1">
    <citation type="submission" date="2019-12" db="EMBL/GenBank/DDBJ databases">
        <authorList>
            <person name="Yang R."/>
        </authorList>
    </citation>
    <scope>NUCLEOTIDE SEQUENCE [LARGE SCALE GENOMIC DNA]</scope>
    <source>
        <strain evidence="8 9">DONG20-135</strain>
    </source>
</reference>
<comment type="subcellular location">
    <subcellularLocation>
        <location evidence="1 5">Cytoplasm</location>
    </subcellularLocation>
</comment>
<evidence type="ECO:0000259" key="7">
    <source>
        <dbReference type="Pfam" id="PF13439"/>
    </source>
</evidence>
<organism evidence="8 9">
    <name type="scientific">Copranaerobaculum intestinale</name>
    <dbReference type="NCBI Taxonomy" id="2692629"/>
    <lineage>
        <taxon>Bacteria</taxon>
        <taxon>Bacillati</taxon>
        <taxon>Bacillota</taxon>
        <taxon>Erysipelotrichia</taxon>
        <taxon>Erysipelotrichales</taxon>
        <taxon>Erysipelotrichaceae</taxon>
        <taxon>Copranaerobaculum</taxon>
    </lineage>
</organism>
<dbReference type="PANTHER" id="PTHR45947:SF3">
    <property type="entry name" value="SULFOQUINOVOSYL TRANSFERASE SQD2"/>
    <property type="match status" value="1"/>
</dbReference>
<proteinExistence type="inferred from homology"/>
<dbReference type="InterPro" id="IPR050194">
    <property type="entry name" value="Glycosyltransferase_grp1"/>
</dbReference>
<gene>
    <name evidence="5" type="primary">recX</name>
    <name evidence="8" type="ORF">GSF08_04245</name>
</gene>
<dbReference type="Pfam" id="PF13439">
    <property type="entry name" value="Glyco_transf_4"/>
    <property type="match status" value="1"/>
</dbReference>
<dbReference type="Gene3D" id="3.40.50.2000">
    <property type="entry name" value="Glycogen Phosphorylase B"/>
    <property type="match status" value="2"/>
</dbReference>
<evidence type="ECO:0000313" key="8">
    <source>
        <dbReference type="EMBL" id="MXQ73144.1"/>
    </source>
</evidence>
<dbReference type="GO" id="GO:0006282">
    <property type="term" value="P:regulation of DNA repair"/>
    <property type="evidence" value="ECO:0007669"/>
    <property type="project" value="UniProtKB-UniRule"/>
</dbReference>
<dbReference type="EMBL" id="WUUQ01000001">
    <property type="protein sequence ID" value="MXQ73144.1"/>
    <property type="molecule type" value="Genomic_DNA"/>
</dbReference>
<feature type="domain" description="Glycosyl transferase family 1" evidence="6">
    <location>
        <begin position="206"/>
        <end position="364"/>
    </location>
</feature>
<accession>A0A6N8U747</accession>
<sequence>MRIGLFSDTYTPDINGVVSSIVTLQHQLEKNGHEVYVITNHKALITTQWEGNVLRLPGLELKWLYGYKLSTPYHFSAKEEIRKLNLDVIHVHTEFGVGIFARLVAKSLDIPVVSTYHTMYEDYTHYVNKFDINEIDKVTKKITSVFSRSISDTCQGVIAPSDKTKETLIKYGVKTPIYVIPTGLDLSEFDPQRADYEKAAQLRLAYGIQPEDKVIAYVGRIAKEKSIDLAIEGFRYVKDPNLKLLIVGGGPQLKELKELAASYNLLDKVKFTDKIPRADISTYYFCADAFVSASLTETQGMTFIEALACGLPVFARPDDVLTDLVIENVSGYLFQEPQEFAAKVEAFYELDELHRQKMKQHAREKALMYDADIFYHKVLSVYYQAIDDYEDCYTVTKIKQMDDCVRIYAENEKEDEPTKILISIEDYFEFKIRIGTRIDRSQMEDFQHKEQVINAYRMCIRKLRSKDRTKKELADILRSQENLNSEDIDQVIGALEVKGYINDYLYMTAKIDKMRSSLQGRSKIIYTLMKKGIPREMIEAALESSDELEEGNAESMAKRLQNSIKDRSLNMKKQMIVSKLISSGYSSSIANEAVGKLNFDNEMDNEQEALLKTIQKAIRTYERKYKGTPLKNKVIRYCINKGFASGDVLAAVNEMEWGENE</sequence>
<evidence type="ECO:0000313" key="9">
    <source>
        <dbReference type="Proteomes" id="UP000434036"/>
    </source>
</evidence>
<dbReference type="InterPro" id="IPR036388">
    <property type="entry name" value="WH-like_DNA-bd_sf"/>
</dbReference>
<dbReference type="GO" id="GO:0005737">
    <property type="term" value="C:cytoplasm"/>
    <property type="evidence" value="ECO:0007669"/>
    <property type="project" value="UniProtKB-SubCell"/>
</dbReference>
<reference evidence="8 9" key="2">
    <citation type="submission" date="2020-01" db="EMBL/GenBank/DDBJ databases">
        <title>Clostridiaceae sp. nov. isolated from the gut of human by culturomics.</title>
        <authorList>
            <person name="Chang Y."/>
        </authorList>
    </citation>
    <scope>NUCLEOTIDE SEQUENCE [LARGE SCALE GENOMIC DNA]</scope>
    <source>
        <strain evidence="8 9">DONG20-135</strain>
    </source>
</reference>
<name>A0A6N8U747_9FIRM</name>
<dbReference type="InterPro" id="IPR003783">
    <property type="entry name" value="Regulatory_RecX"/>
</dbReference>
<comment type="caution">
    <text evidence="8">The sequence shown here is derived from an EMBL/GenBank/DDBJ whole genome shotgun (WGS) entry which is preliminary data.</text>
</comment>
<dbReference type="InterPro" id="IPR001296">
    <property type="entry name" value="Glyco_trans_1"/>
</dbReference>
<evidence type="ECO:0000256" key="4">
    <source>
        <dbReference type="ARBA" id="ARBA00022490"/>
    </source>
</evidence>
<dbReference type="PANTHER" id="PTHR45947">
    <property type="entry name" value="SULFOQUINOVOSYL TRANSFERASE SQD2"/>
    <property type="match status" value="1"/>
</dbReference>
<dbReference type="SUPFAM" id="SSF53756">
    <property type="entry name" value="UDP-Glycosyltransferase/glycogen phosphorylase"/>
    <property type="match status" value="1"/>
</dbReference>